<protein>
    <recommendedName>
        <fullName evidence="8">Chaplin domain-containing protein</fullName>
    </recommendedName>
</protein>
<dbReference type="EMBL" id="NSJV01000103">
    <property type="protein sequence ID" value="PAU49831.1"/>
    <property type="molecule type" value="Genomic_DNA"/>
</dbReference>
<keyword evidence="5" id="KW-0130">Cell adhesion</keyword>
<evidence type="ECO:0000256" key="4">
    <source>
        <dbReference type="ARBA" id="ARBA00022729"/>
    </source>
</evidence>
<feature type="domain" description="Chaplin" evidence="8">
    <location>
        <begin position="27"/>
        <end position="70"/>
    </location>
</feature>
<feature type="chain" id="PRO_5012177765" description="Chaplin domain-containing protein" evidence="7">
    <location>
        <begin position="28"/>
        <end position="77"/>
    </location>
</feature>
<evidence type="ECO:0000259" key="8">
    <source>
        <dbReference type="Pfam" id="PF03777"/>
    </source>
</evidence>
<proteinExistence type="predicted"/>
<evidence type="ECO:0000313" key="10">
    <source>
        <dbReference type="Proteomes" id="UP000218944"/>
    </source>
</evidence>
<evidence type="ECO:0000256" key="3">
    <source>
        <dbReference type="ARBA" id="ARBA00022525"/>
    </source>
</evidence>
<dbReference type="AlphaFoldDB" id="A0A2A2DEA5"/>
<keyword evidence="4 7" id="KW-0732">Signal</keyword>
<evidence type="ECO:0000256" key="7">
    <source>
        <dbReference type="SAM" id="SignalP"/>
    </source>
</evidence>
<dbReference type="GO" id="GO:0007155">
    <property type="term" value="P:cell adhesion"/>
    <property type="evidence" value="ECO:0007669"/>
    <property type="project" value="UniProtKB-KW"/>
</dbReference>
<keyword evidence="2" id="KW-0134">Cell wall</keyword>
<dbReference type="InterPro" id="IPR005528">
    <property type="entry name" value="ChpA-H"/>
</dbReference>
<evidence type="ECO:0000256" key="5">
    <source>
        <dbReference type="ARBA" id="ARBA00022889"/>
    </source>
</evidence>
<evidence type="ECO:0000256" key="6">
    <source>
        <dbReference type="ARBA" id="ARBA00023087"/>
    </source>
</evidence>
<gene>
    <name evidence="9" type="ORF">CK936_05730</name>
</gene>
<sequence length="77" mass="7578">MLRFIREAGVAVLAGASLFGSVGVATASSEAVGEAAGSIIQVPVHVPLSFCGISGDVVALFNATHGTSCASIETEGD</sequence>
<comment type="caution">
    <text evidence="9">The sequence shown here is derived from an EMBL/GenBank/DDBJ whole genome shotgun (WGS) entry which is preliminary data.</text>
</comment>
<accession>A0A2A2DEA5</accession>
<evidence type="ECO:0000313" key="9">
    <source>
        <dbReference type="EMBL" id="PAU49831.1"/>
    </source>
</evidence>
<keyword evidence="6" id="KW-0034">Amyloid</keyword>
<evidence type="ECO:0000256" key="2">
    <source>
        <dbReference type="ARBA" id="ARBA00022512"/>
    </source>
</evidence>
<feature type="signal peptide" evidence="7">
    <location>
        <begin position="1"/>
        <end position="27"/>
    </location>
</feature>
<reference evidence="9 10" key="1">
    <citation type="submission" date="2017-08" db="EMBL/GenBank/DDBJ databases">
        <title>Genome sequence of Streptomyces albireticuli NRRL B-1670.</title>
        <authorList>
            <person name="Graham D.E."/>
            <person name="Mahan K.M."/>
            <person name="Klingeman D.M."/>
            <person name="Hettich R.L."/>
            <person name="Parry R.J."/>
            <person name="Spain J.C."/>
        </authorList>
    </citation>
    <scope>NUCLEOTIDE SEQUENCE [LARGE SCALE GENOMIC DNA]</scope>
    <source>
        <strain evidence="9 10">NRRL B-1670</strain>
    </source>
</reference>
<comment type="subcellular location">
    <subcellularLocation>
        <location evidence="1">Secreted</location>
        <location evidence="1">Cell wall</location>
    </subcellularLocation>
</comment>
<dbReference type="Pfam" id="PF03777">
    <property type="entry name" value="ChpA-C"/>
    <property type="match status" value="1"/>
</dbReference>
<keyword evidence="3" id="KW-0964">Secreted</keyword>
<dbReference type="Proteomes" id="UP000218944">
    <property type="component" value="Unassembled WGS sequence"/>
</dbReference>
<keyword evidence="10" id="KW-1185">Reference proteome</keyword>
<organism evidence="9 10">
    <name type="scientific">Streptomyces albireticuli</name>
    <dbReference type="NCBI Taxonomy" id="1940"/>
    <lineage>
        <taxon>Bacteria</taxon>
        <taxon>Bacillati</taxon>
        <taxon>Actinomycetota</taxon>
        <taxon>Actinomycetes</taxon>
        <taxon>Kitasatosporales</taxon>
        <taxon>Streptomycetaceae</taxon>
        <taxon>Streptomyces</taxon>
    </lineage>
</organism>
<evidence type="ECO:0000256" key="1">
    <source>
        <dbReference type="ARBA" id="ARBA00004191"/>
    </source>
</evidence>
<name>A0A2A2DEA5_9ACTN</name>